<comment type="caution">
    <text evidence="2">The sequence shown here is derived from an EMBL/GenBank/DDBJ whole genome shotgun (WGS) entry which is preliminary data.</text>
</comment>
<reference evidence="2" key="1">
    <citation type="journal article" date="2019" name="bioRxiv">
        <title>The Genome of the Zebra Mussel, Dreissena polymorpha: A Resource for Invasive Species Research.</title>
        <authorList>
            <person name="McCartney M.A."/>
            <person name="Auch B."/>
            <person name="Kono T."/>
            <person name="Mallez S."/>
            <person name="Zhang Y."/>
            <person name="Obille A."/>
            <person name="Becker A."/>
            <person name="Abrahante J.E."/>
            <person name="Garbe J."/>
            <person name="Badalamenti J.P."/>
            <person name="Herman A."/>
            <person name="Mangelson H."/>
            <person name="Liachko I."/>
            <person name="Sullivan S."/>
            <person name="Sone E.D."/>
            <person name="Koren S."/>
            <person name="Silverstein K.A.T."/>
            <person name="Beckman K.B."/>
            <person name="Gohl D.M."/>
        </authorList>
    </citation>
    <scope>NUCLEOTIDE SEQUENCE</scope>
    <source>
        <strain evidence="2">Duluth1</strain>
        <tissue evidence="2">Whole animal</tissue>
    </source>
</reference>
<name>A0A9D4FP62_DREPO</name>
<organism evidence="2 3">
    <name type="scientific">Dreissena polymorpha</name>
    <name type="common">Zebra mussel</name>
    <name type="synonym">Mytilus polymorpha</name>
    <dbReference type="NCBI Taxonomy" id="45954"/>
    <lineage>
        <taxon>Eukaryota</taxon>
        <taxon>Metazoa</taxon>
        <taxon>Spiralia</taxon>
        <taxon>Lophotrochozoa</taxon>
        <taxon>Mollusca</taxon>
        <taxon>Bivalvia</taxon>
        <taxon>Autobranchia</taxon>
        <taxon>Heteroconchia</taxon>
        <taxon>Euheterodonta</taxon>
        <taxon>Imparidentia</taxon>
        <taxon>Neoheterodontei</taxon>
        <taxon>Myida</taxon>
        <taxon>Dreissenoidea</taxon>
        <taxon>Dreissenidae</taxon>
        <taxon>Dreissena</taxon>
    </lineage>
</organism>
<gene>
    <name evidence="2" type="ORF">DPMN_153589</name>
</gene>
<proteinExistence type="predicted"/>
<protein>
    <submittedName>
        <fullName evidence="2">Uncharacterized protein</fullName>
    </submittedName>
</protein>
<dbReference type="AlphaFoldDB" id="A0A9D4FP62"/>
<evidence type="ECO:0000313" key="2">
    <source>
        <dbReference type="EMBL" id="KAH3799965.1"/>
    </source>
</evidence>
<accession>A0A9D4FP62</accession>
<feature type="compositionally biased region" description="Basic and acidic residues" evidence="1">
    <location>
        <begin position="1"/>
        <end position="22"/>
    </location>
</feature>
<keyword evidence="3" id="KW-1185">Reference proteome</keyword>
<evidence type="ECO:0000256" key="1">
    <source>
        <dbReference type="SAM" id="MobiDB-lite"/>
    </source>
</evidence>
<dbReference type="EMBL" id="JAIWYP010000007">
    <property type="protein sequence ID" value="KAH3799965.1"/>
    <property type="molecule type" value="Genomic_DNA"/>
</dbReference>
<reference evidence="2" key="2">
    <citation type="submission" date="2020-11" db="EMBL/GenBank/DDBJ databases">
        <authorList>
            <person name="McCartney M.A."/>
            <person name="Auch B."/>
            <person name="Kono T."/>
            <person name="Mallez S."/>
            <person name="Becker A."/>
            <person name="Gohl D.M."/>
            <person name="Silverstein K.A.T."/>
            <person name="Koren S."/>
            <person name="Bechman K.B."/>
            <person name="Herman A."/>
            <person name="Abrahante J.E."/>
            <person name="Garbe J."/>
        </authorList>
    </citation>
    <scope>NUCLEOTIDE SEQUENCE</scope>
    <source>
        <strain evidence="2">Duluth1</strain>
        <tissue evidence="2">Whole animal</tissue>
    </source>
</reference>
<evidence type="ECO:0000313" key="3">
    <source>
        <dbReference type="Proteomes" id="UP000828390"/>
    </source>
</evidence>
<dbReference type="Proteomes" id="UP000828390">
    <property type="component" value="Unassembled WGS sequence"/>
</dbReference>
<feature type="region of interest" description="Disordered" evidence="1">
    <location>
        <begin position="1"/>
        <end position="33"/>
    </location>
</feature>
<sequence>MEQLELDRSQKTRQEANLDRTGPDSATRHKKPIIKLPMASDKKLSKLLDENLEPILEASMQGQADRKLQTFITIIY</sequence>